<feature type="transmembrane region" description="Helical" evidence="1">
    <location>
        <begin position="108"/>
        <end position="128"/>
    </location>
</feature>
<name>A0ABW1H9F5_9ACTN</name>
<feature type="transmembrane region" description="Helical" evidence="1">
    <location>
        <begin position="82"/>
        <end position="102"/>
    </location>
</feature>
<dbReference type="PANTHER" id="PTHR36840:SF1">
    <property type="entry name" value="BLL5714 PROTEIN"/>
    <property type="match status" value="1"/>
</dbReference>
<feature type="transmembrane region" description="Helical" evidence="1">
    <location>
        <begin position="52"/>
        <end position="70"/>
    </location>
</feature>
<keyword evidence="1" id="KW-0812">Transmembrane</keyword>
<evidence type="ECO:0000313" key="2">
    <source>
        <dbReference type="EMBL" id="MFC5925031.1"/>
    </source>
</evidence>
<feature type="transmembrane region" description="Helical" evidence="1">
    <location>
        <begin position="20"/>
        <end position="40"/>
    </location>
</feature>
<dbReference type="RefSeq" id="WP_377512800.1">
    <property type="nucleotide sequence ID" value="NZ_JBHSQS010000009.1"/>
</dbReference>
<keyword evidence="1" id="KW-1133">Transmembrane helix</keyword>
<reference evidence="3" key="1">
    <citation type="journal article" date="2019" name="Int. J. Syst. Evol. Microbiol.">
        <title>The Global Catalogue of Microorganisms (GCM) 10K type strain sequencing project: providing services to taxonomists for standard genome sequencing and annotation.</title>
        <authorList>
            <consortium name="The Broad Institute Genomics Platform"/>
            <consortium name="The Broad Institute Genome Sequencing Center for Infectious Disease"/>
            <person name="Wu L."/>
            <person name="Ma J."/>
        </authorList>
    </citation>
    <scope>NUCLEOTIDE SEQUENCE [LARGE SCALE GENOMIC DNA]</scope>
    <source>
        <strain evidence="3">CGMCC 4.7144</strain>
    </source>
</reference>
<comment type="caution">
    <text evidence="2">The sequence shown here is derived from an EMBL/GenBank/DDBJ whole genome shotgun (WGS) entry which is preliminary data.</text>
</comment>
<feature type="transmembrane region" description="Helical" evidence="1">
    <location>
        <begin position="341"/>
        <end position="358"/>
    </location>
</feature>
<sequence>MNAPLPAVLRRQESPKQPAFLELFFDLVYVFAITQVTHLLVRNISWRSAFEAFVLFLALWWIWVLTAWLTDQFDPQHFLVQFHVILVMLAILLMAIMVPHAFVGHGLFFAVAYLVINFGRVAFIMATARGTPLPGWAKRAAFWFAIAGVMWIAGTFTGGWARGGIWLLALAVDYTSAAFRWPVPWGGTPEWQPLISEYHLAERYRQVVIVAFGEVILTIGMTVADTGAEGITPSRLGVLVLSFASTALMWRLYIYRAGEQLAPAIAVAANPHRLSRWSSYLHLVMVEGIILTAVGFTLLIENPTGEPSPGWIAGITGGPALFLVARSAFEYLIFGEFDRTRLIGVFALVGIAVAVVFVSPVVTSIAATLVLAGIAISDAVRGRHRRSGQPAPLI</sequence>
<evidence type="ECO:0000313" key="3">
    <source>
        <dbReference type="Proteomes" id="UP001596226"/>
    </source>
</evidence>
<keyword evidence="3" id="KW-1185">Reference proteome</keyword>
<dbReference type="Pfam" id="PF06772">
    <property type="entry name" value="LtrA"/>
    <property type="match status" value="1"/>
</dbReference>
<proteinExistence type="predicted"/>
<feature type="transmembrane region" description="Helical" evidence="1">
    <location>
        <begin position="204"/>
        <end position="224"/>
    </location>
</feature>
<protein>
    <submittedName>
        <fullName evidence="2">Low temperature requirement protein A</fullName>
    </submittedName>
</protein>
<evidence type="ECO:0000256" key="1">
    <source>
        <dbReference type="SAM" id="Phobius"/>
    </source>
</evidence>
<accession>A0ABW1H9F5</accession>
<organism evidence="2 3">
    <name type="scientific">Micromonospora vulcania</name>
    <dbReference type="NCBI Taxonomy" id="1441873"/>
    <lineage>
        <taxon>Bacteria</taxon>
        <taxon>Bacillati</taxon>
        <taxon>Actinomycetota</taxon>
        <taxon>Actinomycetes</taxon>
        <taxon>Micromonosporales</taxon>
        <taxon>Micromonosporaceae</taxon>
        <taxon>Micromonospora</taxon>
    </lineage>
</organism>
<feature type="transmembrane region" description="Helical" evidence="1">
    <location>
        <begin position="140"/>
        <end position="159"/>
    </location>
</feature>
<feature type="transmembrane region" description="Helical" evidence="1">
    <location>
        <begin position="311"/>
        <end position="329"/>
    </location>
</feature>
<dbReference type="InterPro" id="IPR010640">
    <property type="entry name" value="Low_temperature_requirement_A"/>
</dbReference>
<dbReference type="EMBL" id="JBHSQS010000009">
    <property type="protein sequence ID" value="MFC5925031.1"/>
    <property type="molecule type" value="Genomic_DNA"/>
</dbReference>
<feature type="transmembrane region" description="Helical" evidence="1">
    <location>
        <begin position="280"/>
        <end position="299"/>
    </location>
</feature>
<feature type="transmembrane region" description="Helical" evidence="1">
    <location>
        <begin position="236"/>
        <end position="254"/>
    </location>
</feature>
<keyword evidence="1" id="KW-0472">Membrane</keyword>
<gene>
    <name evidence="2" type="ORF">ACFQGL_16940</name>
</gene>
<dbReference type="PANTHER" id="PTHR36840">
    <property type="entry name" value="BLL5714 PROTEIN"/>
    <property type="match status" value="1"/>
</dbReference>
<dbReference type="Proteomes" id="UP001596226">
    <property type="component" value="Unassembled WGS sequence"/>
</dbReference>